<evidence type="ECO:0000256" key="1">
    <source>
        <dbReference type="ARBA" id="ARBA00013279"/>
    </source>
</evidence>
<dbReference type="CDD" id="cd07218">
    <property type="entry name" value="Pat_iPLA2"/>
    <property type="match status" value="1"/>
</dbReference>
<comment type="caution">
    <text evidence="7">The sequence shown here is derived from an EMBL/GenBank/DDBJ whole genome shotgun (WGS) entry which is preliminary data.</text>
</comment>
<accession>A0A210R6D0</accession>
<evidence type="ECO:0000256" key="5">
    <source>
        <dbReference type="SAM" id="SignalP"/>
    </source>
</evidence>
<dbReference type="InterPro" id="IPR002641">
    <property type="entry name" value="PNPLA_dom"/>
</dbReference>
<dbReference type="InterPro" id="IPR033562">
    <property type="entry name" value="PLPL"/>
</dbReference>
<feature type="chain" id="PRO_5012510215" description="triacylglycerol lipase" evidence="5">
    <location>
        <begin position="20"/>
        <end position="630"/>
    </location>
</feature>
<protein>
    <recommendedName>
        <fullName evidence="1">triacylglycerol lipase</fullName>
        <ecNumber evidence="1">3.1.1.3</ecNumber>
    </recommendedName>
</protein>
<dbReference type="PANTHER" id="PTHR12406">
    <property type="entry name" value="CALCIUM-INDEPENDENT PHOSPHOLIPASE A2 IPLA2 -RELATED"/>
    <property type="match status" value="1"/>
</dbReference>
<dbReference type="EMBL" id="NEDP02000134">
    <property type="protein sequence ID" value="OWF56590.1"/>
    <property type="molecule type" value="Genomic_DNA"/>
</dbReference>
<dbReference type="PANTHER" id="PTHR12406:SF41">
    <property type="entry name" value="BRUMMER, ISOFORM B-RELATED"/>
    <property type="match status" value="1"/>
</dbReference>
<dbReference type="SUPFAM" id="SSF52151">
    <property type="entry name" value="FabD/lysophospholipase-like"/>
    <property type="match status" value="1"/>
</dbReference>
<proteinExistence type="predicted"/>
<evidence type="ECO:0000259" key="6">
    <source>
        <dbReference type="PROSITE" id="PS51635"/>
    </source>
</evidence>
<evidence type="ECO:0000256" key="3">
    <source>
        <dbReference type="ARBA" id="ARBA00023098"/>
    </source>
</evidence>
<dbReference type="OrthoDB" id="197155at2759"/>
<dbReference type="AlphaFoldDB" id="A0A210R6D0"/>
<keyword evidence="8" id="KW-1185">Reference proteome</keyword>
<dbReference type="FunFam" id="3.40.1090.10:FF:000003">
    <property type="entry name" value="Patatin-like phospholipase domain-containing protein 2"/>
    <property type="match status" value="1"/>
</dbReference>
<dbReference type="GO" id="GO:0055088">
    <property type="term" value="P:lipid homeostasis"/>
    <property type="evidence" value="ECO:0007669"/>
    <property type="project" value="TreeGrafter"/>
</dbReference>
<evidence type="ECO:0000256" key="2">
    <source>
        <dbReference type="ARBA" id="ARBA00022801"/>
    </source>
</evidence>
<evidence type="ECO:0000256" key="4">
    <source>
        <dbReference type="PROSITE-ProRule" id="PRU01161"/>
    </source>
</evidence>
<dbReference type="GO" id="GO:0005811">
    <property type="term" value="C:lipid droplet"/>
    <property type="evidence" value="ECO:0007669"/>
    <property type="project" value="TreeGrafter"/>
</dbReference>
<name>A0A210R6D0_MIZYE</name>
<dbReference type="EC" id="3.1.1.3" evidence="1"/>
<feature type="active site" description="Nucleophile" evidence="4">
    <location>
        <position position="39"/>
    </location>
</feature>
<feature type="signal peptide" evidence="5">
    <location>
        <begin position="1"/>
        <end position="19"/>
    </location>
</feature>
<feature type="short sequence motif" description="GXSXG" evidence="4">
    <location>
        <begin position="37"/>
        <end position="41"/>
    </location>
</feature>
<dbReference type="GO" id="GO:0016020">
    <property type="term" value="C:membrane"/>
    <property type="evidence" value="ECO:0007669"/>
    <property type="project" value="TreeGrafter"/>
</dbReference>
<dbReference type="GO" id="GO:0004806">
    <property type="term" value="F:triacylglycerol lipase activity"/>
    <property type="evidence" value="ECO:0007669"/>
    <property type="project" value="UniProtKB-EC"/>
</dbReference>
<organism evidence="7 8">
    <name type="scientific">Mizuhopecten yessoensis</name>
    <name type="common">Japanese scallop</name>
    <name type="synonym">Patinopecten yessoensis</name>
    <dbReference type="NCBI Taxonomy" id="6573"/>
    <lineage>
        <taxon>Eukaryota</taxon>
        <taxon>Metazoa</taxon>
        <taxon>Spiralia</taxon>
        <taxon>Lophotrochozoa</taxon>
        <taxon>Mollusca</taxon>
        <taxon>Bivalvia</taxon>
        <taxon>Autobranchia</taxon>
        <taxon>Pteriomorphia</taxon>
        <taxon>Pectinida</taxon>
        <taxon>Pectinoidea</taxon>
        <taxon>Pectinidae</taxon>
        <taxon>Mizuhopecten</taxon>
    </lineage>
</organism>
<feature type="domain" description="PNPLA" evidence="6">
    <location>
        <begin position="3"/>
        <end position="171"/>
    </location>
</feature>
<gene>
    <name evidence="7" type="ORF">KP79_PYT18692</name>
</gene>
<dbReference type="Pfam" id="PF01734">
    <property type="entry name" value="Patatin"/>
    <property type="match status" value="1"/>
</dbReference>
<dbReference type="InterPro" id="IPR016035">
    <property type="entry name" value="Acyl_Trfase/lysoPLipase"/>
</dbReference>
<feature type="short sequence motif" description="DGA/G" evidence="4">
    <location>
        <begin position="158"/>
        <end position="160"/>
    </location>
</feature>
<dbReference type="GO" id="GO:0019433">
    <property type="term" value="P:triglyceride catabolic process"/>
    <property type="evidence" value="ECO:0007669"/>
    <property type="project" value="TreeGrafter"/>
</dbReference>
<evidence type="ECO:0000313" key="8">
    <source>
        <dbReference type="Proteomes" id="UP000242188"/>
    </source>
</evidence>
<dbReference type="PROSITE" id="PS51635">
    <property type="entry name" value="PNPLA"/>
    <property type="match status" value="1"/>
</dbReference>
<dbReference type="STRING" id="6573.A0A210R6D0"/>
<sequence length="630" mass="69985">MNFSFAGCGFLGIYHVGVASCLKQHVPQLVDNVKFGGASAGAIVACCLMCDCCLGKCTSFTLRLASKARYHSLGPLHPSFDINRILRDALNEVLPENAHKITSGRLHISLTRVSDRKAVIISEYESKDELIQALLTSAFVPLYSGLVPPSFRGVRYVDGGLSDNIPQLNSETITVSPFCGESDICPRDSSANLMHITLSNTSFQCSGDNLYRMSRALFPPHPEILSDMCQEGFDDCLRFLQRNNLISCTRHLSVRSSIVSVSKVLSKAASTDPIDDEDELSSGDETFDEEMSDLCEGNHEQDEECADCKKKVQVALIDTLPPSVVEAFQATYDSMNKGIIGCVRQNRACRLILAISTPWLLPADIFYTYTLRVLQYLPSLPSDVQTMCQEGKELLQALLSHLSRHSSKYTARFTCQLAITEVNYPSGGDIEKALASNDPFQPHPEEPIVRNLNIGFAVDFETDRPNSIQSLRHLEGRMEHMDLNGIELQSQGQGQNLHISTDLEQLQASQVPCQLIFDTFEQCLHISNEQESVMAYYYKDENNSNTYNFQEIYNIDNVDMNIPNTIDLMQSSNSSSTVKMSDDSKASWDNFMEKNPNLEHEVDEHIQHEVSLVPATAVSIPGLLGMTLDS</sequence>
<dbReference type="Proteomes" id="UP000242188">
    <property type="component" value="Unassembled WGS sequence"/>
</dbReference>
<keyword evidence="2 4" id="KW-0378">Hydrolase</keyword>
<evidence type="ECO:0000313" key="7">
    <source>
        <dbReference type="EMBL" id="OWF56590.1"/>
    </source>
</evidence>
<dbReference type="Gene3D" id="3.40.1090.10">
    <property type="entry name" value="Cytosolic phospholipase A2 catalytic domain"/>
    <property type="match status" value="2"/>
</dbReference>
<keyword evidence="4" id="KW-0442">Lipid degradation</keyword>
<dbReference type="GO" id="GO:0005737">
    <property type="term" value="C:cytoplasm"/>
    <property type="evidence" value="ECO:0007669"/>
    <property type="project" value="TreeGrafter"/>
</dbReference>
<feature type="short sequence motif" description="GXGXXG" evidence="4">
    <location>
        <begin position="7"/>
        <end position="12"/>
    </location>
</feature>
<keyword evidence="5" id="KW-0732">Signal</keyword>
<keyword evidence="3 4" id="KW-0443">Lipid metabolism</keyword>
<feature type="active site" description="Proton acceptor" evidence="4">
    <location>
        <position position="158"/>
    </location>
</feature>
<reference evidence="7 8" key="1">
    <citation type="journal article" date="2017" name="Nat. Ecol. Evol.">
        <title>Scallop genome provides insights into evolution of bilaterian karyotype and development.</title>
        <authorList>
            <person name="Wang S."/>
            <person name="Zhang J."/>
            <person name="Jiao W."/>
            <person name="Li J."/>
            <person name="Xun X."/>
            <person name="Sun Y."/>
            <person name="Guo X."/>
            <person name="Huan P."/>
            <person name="Dong B."/>
            <person name="Zhang L."/>
            <person name="Hu X."/>
            <person name="Sun X."/>
            <person name="Wang J."/>
            <person name="Zhao C."/>
            <person name="Wang Y."/>
            <person name="Wang D."/>
            <person name="Huang X."/>
            <person name="Wang R."/>
            <person name="Lv J."/>
            <person name="Li Y."/>
            <person name="Zhang Z."/>
            <person name="Liu B."/>
            <person name="Lu W."/>
            <person name="Hui Y."/>
            <person name="Liang J."/>
            <person name="Zhou Z."/>
            <person name="Hou R."/>
            <person name="Li X."/>
            <person name="Liu Y."/>
            <person name="Li H."/>
            <person name="Ning X."/>
            <person name="Lin Y."/>
            <person name="Zhao L."/>
            <person name="Xing Q."/>
            <person name="Dou J."/>
            <person name="Li Y."/>
            <person name="Mao J."/>
            <person name="Guo H."/>
            <person name="Dou H."/>
            <person name="Li T."/>
            <person name="Mu C."/>
            <person name="Jiang W."/>
            <person name="Fu Q."/>
            <person name="Fu X."/>
            <person name="Miao Y."/>
            <person name="Liu J."/>
            <person name="Yu Q."/>
            <person name="Li R."/>
            <person name="Liao H."/>
            <person name="Li X."/>
            <person name="Kong Y."/>
            <person name="Jiang Z."/>
            <person name="Chourrout D."/>
            <person name="Li R."/>
            <person name="Bao Z."/>
        </authorList>
    </citation>
    <scope>NUCLEOTIDE SEQUENCE [LARGE SCALE GENOMIC DNA]</scope>
    <source>
        <strain evidence="7 8">PY_sf001</strain>
    </source>
</reference>